<dbReference type="Proteomes" id="UP000292702">
    <property type="component" value="Unassembled WGS sequence"/>
</dbReference>
<proteinExistence type="predicted"/>
<dbReference type="AlphaFoldDB" id="A0A4R0RSG0"/>
<evidence type="ECO:0000313" key="2">
    <source>
        <dbReference type="Proteomes" id="UP000292702"/>
    </source>
</evidence>
<evidence type="ECO:0000313" key="1">
    <source>
        <dbReference type="EMBL" id="TCD70796.1"/>
    </source>
</evidence>
<comment type="caution">
    <text evidence="1">The sequence shown here is derived from an EMBL/GenBank/DDBJ whole genome shotgun (WGS) entry which is preliminary data.</text>
</comment>
<keyword evidence="2" id="KW-1185">Reference proteome</keyword>
<gene>
    <name evidence="1" type="ORF">EIP91_001827</name>
</gene>
<protein>
    <submittedName>
        <fullName evidence="1">Uncharacterized protein</fullName>
    </submittedName>
</protein>
<dbReference type="EMBL" id="RWJN01000015">
    <property type="protein sequence ID" value="TCD70796.1"/>
    <property type="molecule type" value="Genomic_DNA"/>
</dbReference>
<accession>A0A4R0RSG0</accession>
<organism evidence="1 2">
    <name type="scientific">Steccherinum ochraceum</name>
    <dbReference type="NCBI Taxonomy" id="92696"/>
    <lineage>
        <taxon>Eukaryota</taxon>
        <taxon>Fungi</taxon>
        <taxon>Dikarya</taxon>
        <taxon>Basidiomycota</taxon>
        <taxon>Agaricomycotina</taxon>
        <taxon>Agaricomycetes</taxon>
        <taxon>Polyporales</taxon>
        <taxon>Steccherinaceae</taxon>
        <taxon>Steccherinum</taxon>
    </lineage>
</organism>
<reference evidence="1 2" key="1">
    <citation type="submission" date="2018-11" db="EMBL/GenBank/DDBJ databases">
        <title>Genome assembly of Steccherinum ochraceum LE-BIN_3174, the white-rot fungus of the Steccherinaceae family (The Residual Polyporoid clade, Polyporales, Basidiomycota).</title>
        <authorList>
            <person name="Fedorova T.V."/>
            <person name="Glazunova O.A."/>
            <person name="Landesman E.O."/>
            <person name="Moiseenko K.V."/>
            <person name="Psurtseva N.V."/>
            <person name="Savinova O.S."/>
            <person name="Shakhova N.V."/>
            <person name="Tyazhelova T.V."/>
            <person name="Vasina D.V."/>
        </authorList>
    </citation>
    <scope>NUCLEOTIDE SEQUENCE [LARGE SCALE GENOMIC DNA]</scope>
    <source>
        <strain evidence="1 2">LE-BIN_3174</strain>
    </source>
</reference>
<feature type="non-terminal residue" evidence="1">
    <location>
        <position position="188"/>
    </location>
</feature>
<sequence length="188" mass="20422">MDARAAFTYAFKDTTRLLSALSKEPAIAYLALPSNAYDHVDAISVPYQAQLILNIQASALNNLQKIGGLWRLFEVVAVTSPRIVIRNLRELWAGHAVRECFTMFFPKLLGYVLLAVACTSTASGSPVVRRAPATYSTHAVRDLGDSVVVESFHPPSTYKTFADGAPTDKTMGPNTSIQQAATAFIQSE</sequence>
<name>A0A4R0RSG0_9APHY</name>